<comment type="similarity">
    <text evidence="2">Belongs to the TCF/LEF family.</text>
</comment>
<dbReference type="Pfam" id="PF00505">
    <property type="entry name" value="HMG_box"/>
    <property type="match status" value="1"/>
</dbReference>
<evidence type="ECO:0000256" key="4">
    <source>
        <dbReference type="ARBA" id="ARBA00023015"/>
    </source>
</evidence>
<evidence type="ECO:0000256" key="9">
    <source>
        <dbReference type="PROSITE-ProRule" id="PRU00267"/>
    </source>
</evidence>
<dbReference type="PANTHER" id="PTHR10373">
    <property type="entry name" value="TRANSCRIPTION FACTOR 7 FAMILY MEMBER"/>
    <property type="match status" value="1"/>
</dbReference>
<dbReference type="SMART" id="SM00398">
    <property type="entry name" value="HMG"/>
    <property type="match status" value="1"/>
</dbReference>
<evidence type="ECO:0000256" key="3">
    <source>
        <dbReference type="ARBA" id="ARBA00022687"/>
    </source>
</evidence>
<evidence type="ECO:0000256" key="7">
    <source>
        <dbReference type="ARBA" id="ARBA00023163"/>
    </source>
</evidence>
<evidence type="ECO:0000256" key="6">
    <source>
        <dbReference type="ARBA" id="ARBA00023159"/>
    </source>
</evidence>
<dbReference type="FunFam" id="1.10.30.10:FF:000001">
    <property type="entry name" value="transcription factor 7 isoform X2"/>
    <property type="match status" value="1"/>
</dbReference>
<dbReference type="InterPro" id="IPR036910">
    <property type="entry name" value="HMG_box_dom_sf"/>
</dbReference>
<feature type="chain" id="PRO_5029727859" description="HMG box domain-containing protein" evidence="11">
    <location>
        <begin position="20"/>
        <end position="636"/>
    </location>
</feature>
<dbReference type="GO" id="GO:0000981">
    <property type="term" value="F:DNA-binding transcription factor activity, RNA polymerase II-specific"/>
    <property type="evidence" value="ECO:0000318"/>
    <property type="project" value="GO_Central"/>
</dbReference>
<dbReference type="EnsemblMetazoa" id="XM_030979630">
    <property type="protein sequence ID" value="XP_030835490"/>
    <property type="gene ID" value="GeneID_373203"/>
</dbReference>
<dbReference type="GO" id="GO:1990907">
    <property type="term" value="C:beta-catenin-TCF complex"/>
    <property type="evidence" value="ECO:0000318"/>
    <property type="project" value="GO_Central"/>
</dbReference>
<feature type="region of interest" description="Disordered" evidence="10">
    <location>
        <begin position="320"/>
        <end position="505"/>
    </location>
</feature>
<dbReference type="GeneID" id="373203"/>
<dbReference type="KEGG" id="spu:373203"/>
<feature type="compositionally biased region" description="Low complexity" evidence="10">
    <location>
        <begin position="487"/>
        <end position="505"/>
    </location>
</feature>
<dbReference type="GO" id="GO:0000978">
    <property type="term" value="F:RNA polymerase II cis-regulatory region sequence-specific DNA binding"/>
    <property type="evidence" value="ECO:0000318"/>
    <property type="project" value="GO_Central"/>
</dbReference>
<feature type="compositionally biased region" description="Pro residues" evidence="10">
    <location>
        <begin position="347"/>
        <end position="360"/>
    </location>
</feature>
<dbReference type="OMA" id="YAIHGKK"/>
<dbReference type="RefSeq" id="XP_030835490.1">
    <property type="nucleotide sequence ID" value="XM_030979630.1"/>
</dbReference>
<dbReference type="GO" id="GO:0060070">
    <property type="term" value="P:canonical Wnt signaling pathway"/>
    <property type="evidence" value="ECO:0000318"/>
    <property type="project" value="GO_Central"/>
</dbReference>
<feature type="compositionally biased region" description="Low complexity" evidence="10">
    <location>
        <begin position="427"/>
        <end position="452"/>
    </location>
</feature>
<evidence type="ECO:0000256" key="2">
    <source>
        <dbReference type="ARBA" id="ARBA00006569"/>
    </source>
</evidence>
<feature type="domain" description="HMG box" evidence="12">
    <location>
        <begin position="191"/>
        <end position="259"/>
    </location>
</feature>
<evidence type="ECO:0000256" key="11">
    <source>
        <dbReference type="SAM" id="SignalP"/>
    </source>
</evidence>
<feature type="compositionally biased region" description="Basic and acidic residues" evidence="10">
    <location>
        <begin position="168"/>
        <end position="186"/>
    </location>
</feature>
<reference evidence="14" key="1">
    <citation type="submission" date="2015-02" db="EMBL/GenBank/DDBJ databases">
        <title>Genome sequencing for Strongylocentrotus purpuratus.</title>
        <authorList>
            <person name="Murali S."/>
            <person name="Liu Y."/>
            <person name="Vee V."/>
            <person name="English A."/>
            <person name="Wang M."/>
            <person name="Skinner E."/>
            <person name="Han Y."/>
            <person name="Muzny D.M."/>
            <person name="Worley K.C."/>
            <person name="Gibbs R.A."/>
        </authorList>
    </citation>
    <scope>NUCLEOTIDE SEQUENCE</scope>
</reference>
<organism evidence="13 14">
    <name type="scientific">Strongylocentrotus purpuratus</name>
    <name type="common">Purple sea urchin</name>
    <dbReference type="NCBI Taxonomy" id="7668"/>
    <lineage>
        <taxon>Eukaryota</taxon>
        <taxon>Metazoa</taxon>
        <taxon>Echinodermata</taxon>
        <taxon>Eleutherozoa</taxon>
        <taxon>Echinozoa</taxon>
        <taxon>Echinoidea</taxon>
        <taxon>Euechinoidea</taxon>
        <taxon>Echinacea</taxon>
        <taxon>Camarodonta</taxon>
        <taxon>Echinidea</taxon>
        <taxon>Strongylocentrotidae</taxon>
        <taxon>Strongylocentrotus</taxon>
    </lineage>
</organism>
<feature type="region of interest" description="Disordered" evidence="10">
    <location>
        <begin position="267"/>
        <end position="293"/>
    </location>
</feature>
<dbReference type="InParanoid" id="A0A7M7NGM2"/>
<dbReference type="PROSITE" id="PS50118">
    <property type="entry name" value="HMG_BOX_2"/>
    <property type="match status" value="1"/>
</dbReference>
<dbReference type="CDD" id="cd21996">
    <property type="entry name" value="HMG-box_TCF7-like"/>
    <property type="match status" value="1"/>
</dbReference>
<keyword evidence="14" id="KW-1185">Reference proteome</keyword>
<dbReference type="InterPro" id="IPR009071">
    <property type="entry name" value="HMG_box_dom"/>
</dbReference>
<keyword evidence="5 9" id="KW-0238">DNA-binding</keyword>
<dbReference type="CTD" id="373203"/>
<keyword evidence="7" id="KW-0804">Transcription</keyword>
<evidence type="ECO:0000313" key="14">
    <source>
        <dbReference type="Proteomes" id="UP000007110"/>
    </source>
</evidence>
<dbReference type="SMART" id="SM01366">
    <property type="entry name" value="c-clamp"/>
    <property type="match status" value="1"/>
</dbReference>
<keyword evidence="4" id="KW-0805">Transcription regulation</keyword>
<dbReference type="GO" id="GO:0000785">
    <property type="term" value="C:chromatin"/>
    <property type="evidence" value="ECO:0000318"/>
    <property type="project" value="GO_Central"/>
</dbReference>
<proteinExistence type="inferred from homology"/>
<feature type="compositionally biased region" description="Polar residues" evidence="10">
    <location>
        <begin position="156"/>
        <end position="167"/>
    </location>
</feature>
<reference evidence="13" key="2">
    <citation type="submission" date="2021-01" db="UniProtKB">
        <authorList>
            <consortium name="EnsemblMetazoa"/>
        </authorList>
    </citation>
    <scope>IDENTIFICATION</scope>
</reference>
<dbReference type="SUPFAM" id="SSF47095">
    <property type="entry name" value="HMG-box"/>
    <property type="match status" value="1"/>
</dbReference>
<keyword evidence="6" id="KW-0010">Activator</keyword>
<name>A0A7M7NGM2_STRPU</name>
<feature type="compositionally biased region" description="Acidic residues" evidence="10">
    <location>
        <begin position="330"/>
        <end position="342"/>
    </location>
</feature>
<dbReference type="AlphaFoldDB" id="A0A7M7NGM2"/>
<feature type="signal peptide" evidence="11">
    <location>
        <begin position="1"/>
        <end position="19"/>
    </location>
</feature>
<feature type="region of interest" description="Disordered" evidence="10">
    <location>
        <begin position="140"/>
        <end position="189"/>
    </location>
</feature>
<evidence type="ECO:0000256" key="10">
    <source>
        <dbReference type="SAM" id="MobiDB-lite"/>
    </source>
</evidence>
<keyword evidence="3" id="KW-0879">Wnt signaling pathway</keyword>
<evidence type="ECO:0000313" key="13">
    <source>
        <dbReference type="EnsemblMetazoa" id="XP_030835490"/>
    </source>
</evidence>
<dbReference type="OrthoDB" id="2307332at2759"/>
<protein>
    <recommendedName>
        <fullName evidence="12">HMG box domain-containing protein</fullName>
    </recommendedName>
</protein>
<evidence type="ECO:0000259" key="12">
    <source>
        <dbReference type="PROSITE" id="PS50118"/>
    </source>
</evidence>
<accession>A0A7M7NGM2</accession>
<evidence type="ECO:0000256" key="1">
    <source>
        <dbReference type="ARBA" id="ARBA00004123"/>
    </source>
</evidence>
<evidence type="ECO:0000256" key="5">
    <source>
        <dbReference type="ARBA" id="ARBA00023125"/>
    </source>
</evidence>
<dbReference type="InterPro" id="IPR024940">
    <property type="entry name" value="TCF/LEF"/>
</dbReference>
<dbReference type="Gene3D" id="1.10.30.10">
    <property type="entry name" value="High mobility group box domain"/>
    <property type="match status" value="1"/>
</dbReference>
<feature type="compositionally biased region" description="Basic residues" evidence="10">
    <location>
        <begin position="267"/>
        <end position="277"/>
    </location>
</feature>
<feature type="DNA-binding region" description="HMG box" evidence="9">
    <location>
        <begin position="191"/>
        <end position="259"/>
    </location>
</feature>
<dbReference type="PANTHER" id="PTHR10373:SF38">
    <property type="entry name" value="PROTEIN PANGOLIN, ISOFORM J"/>
    <property type="match status" value="1"/>
</dbReference>
<comment type="subcellular location">
    <subcellularLocation>
        <location evidence="1">Nucleus</location>
    </subcellularLocation>
</comment>
<dbReference type="GO" id="GO:0006357">
    <property type="term" value="P:regulation of transcription by RNA polymerase II"/>
    <property type="evidence" value="ECO:0000318"/>
    <property type="project" value="GO_Central"/>
</dbReference>
<keyword evidence="11" id="KW-0732">Signal</keyword>
<sequence length="636" mass="69338">MFSIVLTYFSISLLSFSLALQGQKMPVLHPGAYPPSLAQLMMYQQEHYSHSPGTPPPHVRGLEVDSKTGILRRSHSEISPYHPLSPSSLGTHPLEVYNMSWPGQPFYPLTSSALRSPYPPSLAVSPASMARLGPSPIGAGPIPVGSLPHSLMHPIGSSQQHDAQQQSNDRHQKEKEKKLAAQEAKNKQQHIKKPLNAFMLYMKEMRASVVKECTLKESAAINQILGRRWHALTREEQAKYYELARKERQLHMQLYPGWSARDNYAIHGKKKKKKRDKSHGDNPGEPSTPKKCRARFGVDQQDFWCKPCRRKKKCIRYISSDENDHGRNDDDMDDDDMDDDQSDTSPSQPPPLDPDQPIPSPLSRMPHSPVHRPHQDAMVSPKQNGIHPVSLSRVLPHPISSSGRSNSNGHSSSFQSNGEPPTSKGPSASSLSSSSSASSSSAGMSHSSTSSSHKVPSHRDSHSASHLSQSSVNKPAETSRPLFSPHLHTTSSSGPGTSASISSSLSHSTLSIPSLSSQHISHHSQQSLAAQTSPTIVHLPHPSAASYPSLSSATSPMVMFSPQASLLGHHPTPPGMHEAFRPHLTNGFPPHGLLPMHHPQGMHPPPLISAAHSHQLRVPLSEMPQDLSVKSGTVTA</sequence>
<keyword evidence="8 9" id="KW-0539">Nucleus</keyword>
<dbReference type="Proteomes" id="UP000007110">
    <property type="component" value="Unassembled WGS sequence"/>
</dbReference>
<evidence type="ECO:0000256" key="8">
    <source>
        <dbReference type="ARBA" id="ARBA00023242"/>
    </source>
</evidence>
<feature type="compositionally biased region" description="Low complexity" evidence="10">
    <location>
        <begin position="400"/>
        <end position="418"/>
    </location>
</feature>